<accession>A0ABU7WHI4</accession>
<dbReference type="PANTHER" id="PTHR30528">
    <property type="entry name" value="CYTOPLASMIC PROTEIN"/>
    <property type="match status" value="1"/>
</dbReference>
<sequence>MSTPAARWHHAAMPPLTLDHLRRHAVARSLFKPTTLMRAVARLGFVQADPIRAPARAQDLTLRHRVIDYRAGDLERRYPRLALEEDFFVNYGFLPRATQALMHPRIARESWTPARWRQAQAVRAFIAERGAVHPREVDAHFAHGKVTNWFGGSSNASTQLLDGMHYRGLLRVARRDGGTRVYALREPDAAQLDADEIDRRLDRMLDLLVHKYAPLPDASLRRLMSYLGRGVPQWHAERAATLARARTRLGGARIDGIDWIWPADESPQSRRWRPDAGVRLLTPFDPVVWDRRRFELLWHWRYRFEAYTPAPKRQLGYYALPLLWGDRVIGWSNVSVVGGALDARFGYVDGAAPRDAAFRDGLDAELERMRVFLGLA</sequence>
<keyword evidence="2" id="KW-1185">Reference proteome</keyword>
<dbReference type="Proteomes" id="UP001358324">
    <property type="component" value="Unassembled WGS sequence"/>
</dbReference>
<protein>
    <submittedName>
        <fullName evidence="1">Crosslink repair DNA glycosylase YcaQ family protein</fullName>
    </submittedName>
</protein>
<dbReference type="EMBL" id="JAZHBM010000003">
    <property type="protein sequence ID" value="MEF3083431.1"/>
    <property type="molecule type" value="Genomic_DNA"/>
</dbReference>
<reference evidence="1 2" key="1">
    <citation type="submission" date="2024-01" db="EMBL/GenBank/DDBJ databases">
        <title>Novel species of the genus Luteimonas isolated from rivers.</title>
        <authorList>
            <person name="Lu H."/>
        </authorList>
    </citation>
    <scope>NUCLEOTIDE SEQUENCE [LARGE SCALE GENOMIC DNA]</scope>
    <source>
        <strain evidence="1 2">SMYT11W</strain>
    </source>
</reference>
<dbReference type="Pfam" id="PF06224">
    <property type="entry name" value="AlkZ-like"/>
    <property type="match status" value="1"/>
</dbReference>
<proteinExistence type="predicted"/>
<evidence type="ECO:0000313" key="1">
    <source>
        <dbReference type="EMBL" id="MEF3083431.1"/>
    </source>
</evidence>
<comment type="caution">
    <text evidence="1">The sequence shown here is derived from an EMBL/GenBank/DDBJ whole genome shotgun (WGS) entry which is preliminary data.</text>
</comment>
<organism evidence="1 2">
    <name type="scientific">Luteimonas flava</name>
    <dbReference type="NCBI Taxonomy" id="3115822"/>
    <lineage>
        <taxon>Bacteria</taxon>
        <taxon>Pseudomonadati</taxon>
        <taxon>Pseudomonadota</taxon>
        <taxon>Gammaproteobacteria</taxon>
        <taxon>Lysobacterales</taxon>
        <taxon>Lysobacteraceae</taxon>
        <taxon>Luteimonas</taxon>
    </lineage>
</organism>
<dbReference type="InterPro" id="IPR009351">
    <property type="entry name" value="AlkZ-like"/>
</dbReference>
<evidence type="ECO:0000313" key="2">
    <source>
        <dbReference type="Proteomes" id="UP001358324"/>
    </source>
</evidence>
<dbReference type="RefSeq" id="WP_332079165.1">
    <property type="nucleotide sequence ID" value="NZ_JAZHBM010000003.1"/>
</dbReference>
<dbReference type="PANTHER" id="PTHR30528:SF0">
    <property type="entry name" value="CYTOPLASMIC PROTEIN"/>
    <property type="match status" value="1"/>
</dbReference>
<gene>
    <name evidence="1" type="ORF">V3391_14550</name>
</gene>
<name>A0ABU7WHI4_9GAMM</name>